<evidence type="ECO:0000313" key="6">
    <source>
        <dbReference type="Proteomes" id="UP001177943"/>
    </source>
</evidence>
<dbReference type="PROSITE" id="PS50893">
    <property type="entry name" value="ABC_TRANSPORTER_2"/>
    <property type="match status" value="1"/>
</dbReference>
<gene>
    <name evidence="5" type="ORF">QNH46_20035</name>
</gene>
<evidence type="ECO:0000256" key="2">
    <source>
        <dbReference type="ARBA" id="ARBA00022741"/>
    </source>
</evidence>
<dbReference type="InterPro" id="IPR003439">
    <property type="entry name" value="ABC_transporter-like_ATP-bd"/>
</dbReference>
<sequence>MITISGLTKAYGKKTVLQNINLQIPKNKITFITGSNGSGKTTLLKCMLHLEDFDGDIKYENQPLNAVREKVFVIYDSSPLYPNLTGYQNIKLLVKTAPAFNNDISLLDKKLLSNNLRPEILKKKVKSYSFGQKKQLSIMIALLNRPEFLFLDEVSNGLDYDSLMELQSLLSELSVDTTILAIGHHFEYYSPIIDKLIILNDQSAVQIDNFKQVEGGDIREIYKQYLKHE</sequence>
<proteinExistence type="predicted"/>
<dbReference type="RefSeq" id="WP_283925748.1">
    <property type="nucleotide sequence ID" value="NZ_CP126084.1"/>
</dbReference>
<dbReference type="EMBL" id="CP126084">
    <property type="protein sequence ID" value="WHX48361.1"/>
    <property type="molecule type" value="Genomic_DNA"/>
</dbReference>
<dbReference type="SUPFAM" id="SSF52540">
    <property type="entry name" value="P-loop containing nucleoside triphosphate hydrolases"/>
    <property type="match status" value="1"/>
</dbReference>
<dbReference type="Pfam" id="PF00005">
    <property type="entry name" value="ABC_tran"/>
    <property type="match status" value="1"/>
</dbReference>
<protein>
    <submittedName>
        <fullName evidence="5">ABC transporter ATP-binding protein</fullName>
    </submittedName>
</protein>
<evidence type="ECO:0000313" key="5">
    <source>
        <dbReference type="EMBL" id="WHX48361.1"/>
    </source>
</evidence>
<dbReference type="PANTHER" id="PTHR42939:SF1">
    <property type="entry name" value="ABC TRANSPORTER ATP-BINDING PROTEIN ALBC-RELATED"/>
    <property type="match status" value="1"/>
</dbReference>
<dbReference type="Proteomes" id="UP001177943">
    <property type="component" value="Chromosome"/>
</dbReference>
<evidence type="ECO:0000256" key="1">
    <source>
        <dbReference type="ARBA" id="ARBA00022448"/>
    </source>
</evidence>
<dbReference type="InterPro" id="IPR027417">
    <property type="entry name" value="P-loop_NTPase"/>
</dbReference>
<reference evidence="5" key="1">
    <citation type="submission" date="2023-05" db="EMBL/GenBank/DDBJ databases">
        <title>Comparative genomics of Bacillaceae isolates and their secondary metabolite potential.</title>
        <authorList>
            <person name="Song L."/>
            <person name="Nielsen L.J."/>
            <person name="Mohite O."/>
            <person name="Xu X."/>
            <person name="Weber T."/>
            <person name="Kovacs A.T."/>
        </authorList>
    </citation>
    <scope>NUCLEOTIDE SEQUENCE</scope>
    <source>
        <strain evidence="5">B2_4</strain>
    </source>
</reference>
<dbReference type="AlphaFoldDB" id="A0AA95I3V8"/>
<dbReference type="PANTHER" id="PTHR42939">
    <property type="entry name" value="ABC TRANSPORTER ATP-BINDING PROTEIN ALBC-RELATED"/>
    <property type="match status" value="1"/>
</dbReference>
<dbReference type="InterPro" id="IPR051782">
    <property type="entry name" value="ABC_Transporter_VariousFunc"/>
</dbReference>
<feature type="domain" description="ABC transporter" evidence="4">
    <location>
        <begin position="2"/>
        <end position="226"/>
    </location>
</feature>
<keyword evidence="1" id="KW-0813">Transport</keyword>
<dbReference type="GO" id="GO:0016887">
    <property type="term" value="F:ATP hydrolysis activity"/>
    <property type="evidence" value="ECO:0007669"/>
    <property type="project" value="InterPro"/>
</dbReference>
<keyword evidence="3 5" id="KW-0067">ATP-binding</keyword>
<keyword evidence="2" id="KW-0547">Nucleotide-binding</keyword>
<name>A0AA95I3V8_9BACL</name>
<evidence type="ECO:0000256" key="3">
    <source>
        <dbReference type="ARBA" id="ARBA00022840"/>
    </source>
</evidence>
<dbReference type="InterPro" id="IPR003593">
    <property type="entry name" value="AAA+_ATPase"/>
</dbReference>
<accession>A0AA95I3V8</accession>
<dbReference type="SMART" id="SM00382">
    <property type="entry name" value="AAA"/>
    <property type="match status" value="1"/>
</dbReference>
<evidence type="ECO:0000259" key="4">
    <source>
        <dbReference type="PROSITE" id="PS50893"/>
    </source>
</evidence>
<dbReference type="KEGG" id="pwn:QNH46_20035"/>
<organism evidence="5 6">
    <name type="scientific">Paenibacillus woosongensis</name>
    <dbReference type="NCBI Taxonomy" id="307580"/>
    <lineage>
        <taxon>Bacteria</taxon>
        <taxon>Bacillati</taxon>
        <taxon>Bacillota</taxon>
        <taxon>Bacilli</taxon>
        <taxon>Bacillales</taxon>
        <taxon>Paenibacillaceae</taxon>
        <taxon>Paenibacillus</taxon>
    </lineage>
</organism>
<dbReference type="Gene3D" id="3.40.50.300">
    <property type="entry name" value="P-loop containing nucleotide triphosphate hydrolases"/>
    <property type="match status" value="1"/>
</dbReference>
<dbReference type="GO" id="GO:0005524">
    <property type="term" value="F:ATP binding"/>
    <property type="evidence" value="ECO:0007669"/>
    <property type="project" value="UniProtKB-KW"/>
</dbReference>